<gene>
    <name evidence="11" type="ORF">OUO13_19145</name>
</gene>
<sequence length="171" mass="19211">MSVLMSFISILDRIINFLVRPFVIFASLAIAVMVSWGVFSRAVLEKPVFGVEELILLSAVWLYMLGATLASRERSHLSADFVAVLSKNQKVIIGFRLLATVISLVMAVFFVTWAHSLLSWGLAKGQSTTVLHIPLYYSQGSLFVGSLLLVFYLIRDTLQDFSDLLREFHNH</sequence>
<dbReference type="AlphaFoldDB" id="A0A9X3EHJ8"/>
<keyword evidence="5 9" id="KW-0812">Transmembrane</keyword>
<keyword evidence="2 9" id="KW-0813">Transport</keyword>
<accession>A0A9X3EHJ8</accession>
<evidence type="ECO:0000256" key="9">
    <source>
        <dbReference type="RuleBase" id="RU369079"/>
    </source>
</evidence>
<keyword evidence="4 9" id="KW-0997">Cell inner membrane</keyword>
<dbReference type="RefSeq" id="WP_283175503.1">
    <property type="nucleotide sequence ID" value="NZ_JAPNOA010000059.1"/>
</dbReference>
<keyword evidence="12" id="KW-1185">Reference proteome</keyword>
<dbReference type="Pfam" id="PF04290">
    <property type="entry name" value="DctQ"/>
    <property type="match status" value="1"/>
</dbReference>
<evidence type="ECO:0000256" key="2">
    <source>
        <dbReference type="ARBA" id="ARBA00022448"/>
    </source>
</evidence>
<protein>
    <recommendedName>
        <fullName evidence="9">TRAP transporter small permease protein</fullName>
    </recommendedName>
</protein>
<proteinExistence type="inferred from homology"/>
<reference evidence="11" key="1">
    <citation type="submission" date="2022-11" db="EMBL/GenBank/DDBJ databases">
        <title>Parathalassolutuus dongxingensis gen. nov., sp. nov., a novel member of family Oceanospirillaceae isolated from a coastal shrimp pond in Guangxi, China.</title>
        <authorList>
            <person name="Chen H."/>
        </authorList>
    </citation>
    <scope>NUCLEOTIDE SEQUENCE</scope>
    <source>
        <strain evidence="11">G-43</strain>
    </source>
</reference>
<evidence type="ECO:0000256" key="4">
    <source>
        <dbReference type="ARBA" id="ARBA00022519"/>
    </source>
</evidence>
<evidence type="ECO:0000256" key="5">
    <source>
        <dbReference type="ARBA" id="ARBA00022692"/>
    </source>
</evidence>
<dbReference type="Proteomes" id="UP001150830">
    <property type="component" value="Unassembled WGS sequence"/>
</dbReference>
<evidence type="ECO:0000256" key="8">
    <source>
        <dbReference type="ARBA" id="ARBA00038436"/>
    </source>
</evidence>
<feature type="domain" description="Tripartite ATP-independent periplasmic transporters DctQ component" evidence="10">
    <location>
        <begin position="30"/>
        <end position="161"/>
    </location>
</feature>
<comment type="subunit">
    <text evidence="9">The complex comprises the extracytoplasmic solute receptor protein and the two transmembrane proteins.</text>
</comment>
<evidence type="ECO:0000313" key="12">
    <source>
        <dbReference type="Proteomes" id="UP001150830"/>
    </source>
</evidence>
<evidence type="ECO:0000313" key="11">
    <source>
        <dbReference type="EMBL" id="MCY0967301.1"/>
    </source>
</evidence>
<dbReference type="EMBL" id="JAPNOA010000059">
    <property type="protein sequence ID" value="MCY0967301.1"/>
    <property type="molecule type" value="Genomic_DNA"/>
</dbReference>
<dbReference type="InterPro" id="IPR055348">
    <property type="entry name" value="DctQ"/>
</dbReference>
<dbReference type="GO" id="GO:0005886">
    <property type="term" value="C:plasma membrane"/>
    <property type="evidence" value="ECO:0007669"/>
    <property type="project" value="UniProtKB-SubCell"/>
</dbReference>
<dbReference type="GO" id="GO:0022857">
    <property type="term" value="F:transmembrane transporter activity"/>
    <property type="evidence" value="ECO:0007669"/>
    <property type="project" value="UniProtKB-UniRule"/>
</dbReference>
<evidence type="ECO:0000256" key="3">
    <source>
        <dbReference type="ARBA" id="ARBA00022475"/>
    </source>
</evidence>
<dbReference type="PANTHER" id="PTHR35011">
    <property type="entry name" value="2,3-DIKETO-L-GULONATE TRAP TRANSPORTER SMALL PERMEASE PROTEIN YIAM"/>
    <property type="match status" value="1"/>
</dbReference>
<comment type="subcellular location">
    <subcellularLocation>
        <location evidence="1 9">Cell inner membrane</location>
        <topology evidence="1 9">Multi-pass membrane protein</topology>
    </subcellularLocation>
</comment>
<feature type="transmembrane region" description="Helical" evidence="9">
    <location>
        <begin position="54"/>
        <end position="70"/>
    </location>
</feature>
<comment type="caution">
    <text evidence="11">The sequence shown here is derived from an EMBL/GenBank/DDBJ whole genome shotgun (WGS) entry which is preliminary data.</text>
</comment>
<comment type="similarity">
    <text evidence="8 9">Belongs to the TRAP transporter small permease family.</text>
</comment>
<evidence type="ECO:0000256" key="7">
    <source>
        <dbReference type="ARBA" id="ARBA00023136"/>
    </source>
</evidence>
<keyword evidence="3" id="KW-1003">Cell membrane</keyword>
<evidence type="ECO:0000259" key="10">
    <source>
        <dbReference type="Pfam" id="PF04290"/>
    </source>
</evidence>
<keyword evidence="7 9" id="KW-0472">Membrane</keyword>
<evidence type="ECO:0000256" key="6">
    <source>
        <dbReference type="ARBA" id="ARBA00022989"/>
    </source>
</evidence>
<comment type="function">
    <text evidence="9">Part of the tripartite ATP-independent periplasmic (TRAP) transport system.</text>
</comment>
<dbReference type="InterPro" id="IPR007387">
    <property type="entry name" value="TRAP_DctQ"/>
</dbReference>
<feature type="transmembrane region" description="Helical" evidence="9">
    <location>
        <begin position="135"/>
        <end position="154"/>
    </location>
</feature>
<name>A0A9X3EHJ8_9GAMM</name>
<feature type="transmembrane region" description="Helical" evidence="9">
    <location>
        <begin position="21"/>
        <end position="39"/>
    </location>
</feature>
<feature type="transmembrane region" description="Helical" evidence="9">
    <location>
        <begin position="91"/>
        <end position="115"/>
    </location>
</feature>
<organism evidence="11 12">
    <name type="scientific">Parathalassolituus penaei</name>
    <dbReference type="NCBI Taxonomy" id="2997323"/>
    <lineage>
        <taxon>Bacteria</taxon>
        <taxon>Pseudomonadati</taxon>
        <taxon>Pseudomonadota</taxon>
        <taxon>Gammaproteobacteria</taxon>
        <taxon>Oceanospirillales</taxon>
        <taxon>Oceanospirillaceae</taxon>
        <taxon>Parathalassolituus</taxon>
    </lineage>
</organism>
<evidence type="ECO:0000256" key="1">
    <source>
        <dbReference type="ARBA" id="ARBA00004429"/>
    </source>
</evidence>
<keyword evidence="6 9" id="KW-1133">Transmembrane helix</keyword>